<sequence length="149" mass="16714">MSTEYHSRPADPSEIFPGDTYVTTTTTERTYTTEQDEFEVDRDMSVPSSGDYPVNPATEYRYGANIGTGVYDPDAQNVASTQYTIRESDFERTAPDSGEGIHAHQYHGRDLGSIPIGRTTVIHEPFDAPREIDPEVEAQTSPTPRRLRR</sequence>
<dbReference type="AlphaFoldDB" id="A0AAD5VNC4"/>
<name>A0AAD5VNC4_9AGAR</name>
<organism evidence="2 3">
    <name type="scientific">Leucocoprinus birnbaumii</name>
    <dbReference type="NCBI Taxonomy" id="56174"/>
    <lineage>
        <taxon>Eukaryota</taxon>
        <taxon>Fungi</taxon>
        <taxon>Dikarya</taxon>
        <taxon>Basidiomycota</taxon>
        <taxon>Agaricomycotina</taxon>
        <taxon>Agaricomycetes</taxon>
        <taxon>Agaricomycetidae</taxon>
        <taxon>Agaricales</taxon>
        <taxon>Agaricineae</taxon>
        <taxon>Agaricaceae</taxon>
        <taxon>Leucocoprinus</taxon>
    </lineage>
</organism>
<reference evidence="2" key="1">
    <citation type="submission" date="2022-07" db="EMBL/GenBank/DDBJ databases">
        <title>Genome Sequence of Leucocoprinus birnbaumii.</title>
        <authorList>
            <person name="Buettner E."/>
        </authorList>
    </citation>
    <scope>NUCLEOTIDE SEQUENCE</scope>
    <source>
        <strain evidence="2">VT141</strain>
    </source>
</reference>
<protein>
    <submittedName>
        <fullName evidence="2">Uncharacterized protein</fullName>
    </submittedName>
</protein>
<accession>A0AAD5VNC4</accession>
<evidence type="ECO:0000256" key="1">
    <source>
        <dbReference type="SAM" id="MobiDB-lite"/>
    </source>
</evidence>
<evidence type="ECO:0000313" key="3">
    <source>
        <dbReference type="Proteomes" id="UP001213000"/>
    </source>
</evidence>
<feature type="compositionally biased region" description="Low complexity" evidence="1">
    <location>
        <begin position="20"/>
        <end position="33"/>
    </location>
</feature>
<feature type="region of interest" description="Disordered" evidence="1">
    <location>
        <begin position="126"/>
        <end position="149"/>
    </location>
</feature>
<dbReference type="Proteomes" id="UP001213000">
    <property type="component" value="Unassembled WGS sequence"/>
</dbReference>
<comment type="caution">
    <text evidence="2">The sequence shown here is derived from an EMBL/GenBank/DDBJ whole genome shotgun (WGS) entry which is preliminary data.</text>
</comment>
<proteinExistence type="predicted"/>
<keyword evidence="3" id="KW-1185">Reference proteome</keyword>
<feature type="compositionally biased region" description="Basic and acidic residues" evidence="1">
    <location>
        <begin position="1"/>
        <end position="11"/>
    </location>
</feature>
<feature type="region of interest" description="Disordered" evidence="1">
    <location>
        <begin position="1"/>
        <end position="56"/>
    </location>
</feature>
<dbReference type="EMBL" id="JANIEX010001204">
    <property type="protein sequence ID" value="KAJ3560270.1"/>
    <property type="molecule type" value="Genomic_DNA"/>
</dbReference>
<gene>
    <name evidence="2" type="ORF">NP233_g10945</name>
</gene>
<evidence type="ECO:0000313" key="2">
    <source>
        <dbReference type="EMBL" id="KAJ3560270.1"/>
    </source>
</evidence>